<organism evidence="13 14">
    <name type="scientific">Bacillus rhizoplanae</name>
    <dbReference type="NCBI Taxonomy" id="2880966"/>
    <lineage>
        <taxon>Bacteria</taxon>
        <taxon>Bacillati</taxon>
        <taxon>Bacillota</taxon>
        <taxon>Bacilli</taxon>
        <taxon>Bacillales</taxon>
        <taxon>Bacillaceae</taxon>
        <taxon>Bacillus</taxon>
    </lineage>
</organism>
<dbReference type="PRINTS" id="PR01779">
    <property type="entry name" value="LANTIPROCESS"/>
</dbReference>
<proteinExistence type="inferred from homology"/>
<dbReference type="Pfam" id="PF00082">
    <property type="entry name" value="Peptidase_S8"/>
    <property type="match status" value="1"/>
</dbReference>
<dbReference type="SUPFAM" id="SSF52743">
    <property type="entry name" value="Subtilisin-like"/>
    <property type="match status" value="1"/>
</dbReference>
<evidence type="ECO:0000259" key="12">
    <source>
        <dbReference type="Pfam" id="PF00082"/>
    </source>
</evidence>
<comment type="similarity">
    <text evidence="3 9 10">Belongs to the peptidase S8 family.</text>
</comment>
<dbReference type="PANTHER" id="PTHR43806:SF11">
    <property type="entry name" value="CEREVISIN-RELATED"/>
    <property type="match status" value="1"/>
</dbReference>
<evidence type="ECO:0000256" key="2">
    <source>
        <dbReference type="ARBA" id="ARBA00004613"/>
    </source>
</evidence>
<comment type="cofactor">
    <cofactor evidence="1">
        <name>Ca(2+)</name>
        <dbReference type="ChEBI" id="CHEBI:29108"/>
    </cofactor>
</comment>
<dbReference type="PROSITE" id="PS51892">
    <property type="entry name" value="SUBTILASE"/>
    <property type="match status" value="1"/>
</dbReference>
<keyword evidence="6 9" id="KW-0378">Hydrolase</keyword>
<dbReference type="Gene3D" id="3.40.50.200">
    <property type="entry name" value="Peptidase S8/S53 domain"/>
    <property type="match status" value="1"/>
</dbReference>
<dbReference type="InterPro" id="IPR008357">
    <property type="entry name" value="Lanit_process"/>
</dbReference>
<keyword evidence="7 9" id="KW-0720">Serine protease</keyword>
<evidence type="ECO:0000256" key="4">
    <source>
        <dbReference type="ARBA" id="ARBA00022525"/>
    </source>
</evidence>
<dbReference type="PROSITE" id="PS00136">
    <property type="entry name" value="SUBTILASE_ASP"/>
    <property type="match status" value="1"/>
</dbReference>
<dbReference type="PRINTS" id="PR00723">
    <property type="entry name" value="SUBTILISIN"/>
</dbReference>
<evidence type="ECO:0000256" key="10">
    <source>
        <dbReference type="RuleBase" id="RU003355"/>
    </source>
</evidence>
<dbReference type="InterPro" id="IPR015500">
    <property type="entry name" value="Peptidase_S8_subtilisin-rel"/>
</dbReference>
<feature type="active site" description="Charge relay system" evidence="9">
    <location>
        <position position="204"/>
    </location>
</feature>
<comment type="subcellular location">
    <subcellularLocation>
        <location evidence="2">Secreted</location>
    </subcellularLocation>
</comment>
<evidence type="ECO:0000256" key="5">
    <source>
        <dbReference type="ARBA" id="ARBA00022670"/>
    </source>
</evidence>
<evidence type="ECO:0000256" key="6">
    <source>
        <dbReference type="ARBA" id="ARBA00022801"/>
    </source>
</evidence>
<accession>A0ABN8A4F3</accession>
<feature type="domain" description="Peptidase S8/S53" evidence="12">
    <location>
        <begin position="153"/>
        <end position="474"/>
    </location>
</feature>
<dbReference type="PANTHER" id="PTHR43806">
    <property type="entry name" value="PEPTIDASE S8"/>
    <property type="match status" value="1"/>
</dbReference>
<keyword evidence="4" id="KW-0964">Secreted</keyword>
<reference evidence="13 14" key="1">
    <citation type="submission" date="2021-10" db="EMBL/GenBank/DDBJ databases">
        <authorList>
            <person name="Criscuolo A."/>
        </authorList>
    </citation>
    <scope>NUCLEOTIDE SEQUENCE [LARGE SCALE GENOMIC DNA]</scope>
    <source>
        <strain evidence="14">CIP 111899</strain>
    </source>
</reference>
<dbReference type="InterPro" id="IPR023827">
    <property type="entry name" value="Peptidase_S8_Asp-AS"/>
</dbReference>
<dbReference type="EMBL" id="CAKJTI010000028">
    <property type="protein sequence ID" value="CAG9614455.1"/>
    <property type="molecule type" value="Genomic_DNA"/>
</dbReference>
<feature type="signal peptide" evidence="11">
    <location>
        <begin position="1"/>
        <end position="20"/>
    </location>
</feature>
<feature type="chain" id="PRO_5046294839" description="Peptidase S8/S53 domain-containing protein" evidence="11">
    <location>
        <begin position="21"/>
        <end position="494"/>
    </location>
</feature>
<evidence type="ECO:0000256" key="1">
    <source>
        <dbReference type="ARBA" id="ARBA00001913"/>
    </source>
</evidence>
<feature type="active site" description="Charge relay system" evidence="9">
    <location>
        <position position="162"/>
    </location>
</feature>
<dbReference type="InterPro" id="IPR036852">
    <property type="entry name" value="Peptidase_S8/S53_dom_sf"/>
</dbReference>
<evidence type="ECO:0000313" key="13">
    <source>
        <dbReference type="EMBL" id="CAG9614455.1"/>
    </source>
</evidence>
<evidence type="ECO:0000256" key="3">
    <source>
        <dbReference type="ARBA" id="ARBA00011073"/>
    </source>
</evidence>
<dbReference type="InterPro" id="IPR000209">
    <property type="entry name" value="Peptidase_S8/S53_dom"/>
</dbReference>
<dbReference type="InterPro" id="IPR022398">
    <property type="entry name" value="Peptidase_S8_His-AS"/>
</dbReference>
<evidence type="ECO:0000256" key="11">
    <source>
        <dbReference type="SAM" id="SignalP"/>
    </source>
</evidence>
<dbReference type="RefSeq" id="WP_230576410.1">
    <property type="nucleotide sequence ID" value="NZ_CAKJTI010000028.1"/>
</dbReference>
<dbReference type="InterPro" id="IPR023828">
    <property type="entry name" value="Peptidase_S8_Ser-AS"/>
</dbReference>
<dbReference type="InterPro" id="IPR050131">
    <property type="entry name" value="Peptidase_S8_subtilisin-like"/>
</dbReference>
<keyword evidence="11" id="KW-0732">Signal</keyword>
<evidence type="ECO:0000256" key="7">
    <source>
        <dbReference type="ARBA" id="ARBA00022825"/>
    </source>
</evidence>
<keyword evidence="14" id="KW-1185">Reference proteome</keyword>
<gene>
    <name evidence="13" type="ORF">BACCIP111899_03685</name>
</gene>
<protein>
    <recommendedName>
        <fullName evidence="12">Peptidase S8/S53 domain-containing protein</fullName>
    </recommendedName>
</protein>
<evidence type="ECO:0000256" key="8">
    <source>
        <dbReference type="ARBA" id="ARBA00022837"/>
    </source>
</evidence>
<dbReference type="PROSITE" id="PS00137">
    <property type="entry name" value="SUBTILASE_HIS"/>
    <property type="match status" value="1"/>
</dbReference>
<sequence>MNFKLASVTLATALTFSALAGNTVSAKTKASATQTEKNYLIAFKKDLPSNYQSIISDAGGQVIRAIPAIGALEVKSSNASFLDNLKGVSSIQAANQEIVHTLDKEEISPAAADGKPVTDIPQPENIGSYWKYQWDIQNVTNNGESYKINGGTGKGATVGVIDSGIDANHPDLIKNYTGGQNFVPAGVDETETGNSADVKDRGGHGTHVAGSIAANGKLKGVGPDLKIRSYRVFPESGSAPTAWIVDAIVAAANDRVDVINMSIGGFDSLKYYYNGQRYNDIADVLLWKRAIEYAVQKNVTVVAAGGNESLNMNDKKMVTNYLNEEYGSADLIFKGPSVETPGQLPGVITVSSSNQWSTDKIAFYSNYGNSFIDVAAPGGDNGPTYAETGDLSQRDFHYRALSTWPTYLEPYFTSNLHNYALLHGTSMASPKVAGIAGVIKAAHPTYSPAQVANLIEQTAKDYGKPGQDTLFGAGEANIYNALLNKKNNKGIWGF</sequence>
<feature type="active site" description="Charge relay system" evidence="9">
    <location>
        <position position="426"/>
    </location>
</feature>
<keyword evidence="8" id="KW-0106">Calcium</keyword>
<evidence type="ECO:0000256" key="9">
    <source>
        <dbReference type="PROSITE-ProRule" id="PRU01240"/>
    </source>
</evidence>
<dbReference type="PROSITE" id="PS00138">
    <property type="entry name" value="SUBTILASE_SER"/>
    <property type="match status" value="1"/>
</dbReference>
<keyword evidence="5 9" id="KW-0645">Protease</keyword>
<evidence type="ECO:0000313" key="14">
    <source>
        <dbReference type="Proteomes" id="UP000789423"/>
    </source>
</evidence>
<name>A0ABN8A4F3_9BACI</name>
<dbReference type="Proteomes" id="UP000789423">
    <property type="component" value="Unassembled WGS sequence"/>
</dbReference>
<comment type="caution">
    <text evidence="13">The sequence shown here is derived from an EMBL/GenBank/DDBJ whole genome shotgun (WGS) entry which is preliminary data.</text>
</comment>